<keyword evidence="2" id="KW-1185">Reference proteome</keyword>
<dbReference type="RefSeq" id="WP_190038447.1">
    <property type="nucleotide sequence ID" value="NZ_BMWD01000023.1"/>
</dbReference>
<gene>
    <name evidence="1" type="ORF">GCM10010515_57100</name>
</gene>
<reference evidence="1" key="2">
    <citation type="submission" date="2020-09" db="EMBL/GenBank/DDBJ databases">
        <authorList>
            <person name="Sun Q."/>
            <person name="Ohkuma M."/>
        </authorList>
    </citation>
    <scope>NUCLEOTIDE SEQUENCE</scope>
    <source>
        <strain evidence="1">JCM 4956</strain>
    </source>
</reference>
<dbReference type="AlphaFoldDB" id="A0A918U247"/>
<reference evidence="1" key="1">
    <citation type="journal article" date="2014" name="Int. J. Syst. Evol. Microbiol.">
        <title>Complete genome sequence of Corynebacterium casei LMG S-19264T (=DSM 44701T), isolated from a smear-ripened cheese.</title>
        <authorList>
            <consortium name="US DOE Joint Genome Institute (JGI-PGF)"/>
            <person name="Walter F."/>
            <person name="Albersmeier A."/>
            <person name="Kalinowski J."/>
            <person name="Ruckert C."/>
        </authorList>
    </citation>
    <scope>NUCLEOTIDE SEQUENCE</scope>
    <source>
        <strain evidence="1">JCM 4956</strain>
    </source>
</reference>
<comment type="caution">
    <text evidence="1">The sequence shown here is derived from an EMBL/GenBank/DDBJ whole genome shotgun (WGS) entry which is preliminary data.</text>
</comment>
<proteinExistence type="predicted"/>
<dbReference type="EMBL" id="BMWD01000023">
    <property type="protein sequence ID" value="GGX82026.1"/>
    <property type="molecule type" value="Genomic_DNA"/>
</dbReference>
<evidence type="ECO:0000313" key="1">
    <source>
        <dbReference type="EMBL" id="GGX82026.1"/>
    </source>
</evidence>
<name>A0A918U247_9ACTN</name>
<accession>A0A918U247</accession>
<organism evidence="1 2">
    <name type="scientific">Streptomyces fructofermentans</name>
    <dbReference type="NCBI Taxonomy" id="152141"/>
    <lineage>
        <taxon>Bacteria</taxon>
        <taxon>Bacillati</taxon>
        <taxon>Actinomycetota</taxon>
        <taxon>Actinomycetes</taxon>
        <taxon>Kitasatosporales</taxon>
        <taxon>Streptomycetaceae</taxon>
        <taxon>Streptomyces</taxon>
    </lineage>
</organism>
<evidence type="ECO:0000313" key="2">
    <source>
        <dbReference type="Proteomes" id="UP000645555"/>
    </source>
</evidence>
<dbReference type="Proteomes" id="UP000645555">
    <property type="component" value="Unassembled WGS sequence"/>
</dbReference>
<protein>
    <submittedName>
        <fullName evidence="1">Uncharacterized protein</fullName>
    </submittedName>
</protein>
<sequence length="174" mass="19367">MTVLLGDKNRFAAEAGAWDNALRRVDLWAAGKWLTCDDNSVFVGQFRRDVLDTAAWLRSGQGSPLPFDGLSPEATHRRLMHRAGADDETEADYALRSQFRVLNWGPTTDNVTAHLFRDADRLALTLQFWREEHLIKHPEHAGEVFVAEIPTMEFVGILEGLVAVLDDGQSPGGP</sequence>